<dbReference type="Gene3D" id="3.30.390.10">
    <property type="entry name" value="Enolase-like, N-terminal domain"/>
    <property type="match status" value="1"/>
</dbReference>
<sequence>MGEEGGGRSGGISRDLLKLKQQAMAYYQENDVPRKLEELLNSTFYLQPADVYGHLANYFSKLAKPPSICKIVGKTILDGLGLPTLQVEISCTIQNFPKYICSVAIPTHSEVVENALPEMVDADEAERQQAVSKAVRWINQFITEELWGLIPSNQAEVDRRLRIFFEHKVQADKDRKELERSQEEPVPMTLPVILPPPPPPPSKKKGQKAGRRDTLLEKPIFPPEPPEPVLHGSMAIGAVSLAVAKTSATLAGTPLYLTLALLKHDQEQPSTFSMPLLMGSVLSCGKSSPGKLHLMKEVMCIPSPGLTTKQGIELLLEIQKQVNRAMETLPPPKPETKKGHNGGKRSQPPITGRASHLGCLTINYDTIEQPLLLIQGICSNLGLELGVNFHLAINCAGHELMDYDSEQWDSLYAAVASRCYLIAGAASRSVSRLLEDRNISLLKYHGLIIKHTNQTTMSDLVEITHLINGKKHLAVFGSTDSESSDDSLVDLAVGLGARFIKLGGLSRGERMTKYNRLLAIEEELIQSGAWGFSEEHNFSFFQEDATTTTAEETLEPLDSIFPTEVIEESAKT</sequence>
<proteinExistence type="inferred from homology"/>
<reference evidence="12" key="3">
    <citation type="submission" date="2025-09" db="UniProtKB">
        <authorList>
            <consortium name="Ensembl"/>
        </authorList>
    </citation>
    <scope>IDENTIFICATION</scope>
    <source>
        <strain evidence="12">Brown Norway</strain>
    </source>
</reference>
<dbReference type="PANTHER" id="PTHR11902">
    <property type="entry name" value="ENOLASE"/>
    <property type="match status" value="1"/>
</dbReference>
<evidence type="ECO:0000256" key="1">
    <source>
        <dbReference type="ARBA" id="ARBA00005031"/>
    </source>
</evidence>
<accession>A0ABK0KZW7</accession>
<keyword evidence="5" id="KW-0456">Lyase</keyword>
<dbReference type="SMART" id="SM01193">
    <property type="entry name" value="Enolase_N"/>
    <property type="match status" value="1"/>
</dbReference>
<dbReference type="Proteomes" id="UP000002494">
    <property type="component" value="Chromosome 1"/>
</dbReference>
<evidence type="ECO:0000256" key="5">
    <source>
        <dbReference type="ARBA" id="ARBA00023239"/>
    </source>
</evidence>
<evidence type="ECO:0000256" key="6">
    <source>
        <dbReference type="ARBA" id="ARBA00031125"/>
    </source>
</evidence>
<dbReference type="EC" id="4.2.1.11" evidence="3"/>
<evidence type="ECO:0000259" key="11">
    <source>
        <dbReference type="SMART" id="SM01193"/>
    </source>
</evidence>
<feature type="region of interest" description="Disordered" evidence="9">
    <location>
        <begin position="327"/>
        <end position="352"/>
    </location>
</feature>
<evidence type="ECO:0000256" key="9">
    <source>
        <dbReference type="SAM" id="MobiDB-lite"/>
    </source>
</evidence>
<comment type="similarity">
    <text evidence="2">Belongs to the enolase family.</text>
</comment>
<evidence type="ECO:0000256" key="2">
    <source>
        <dbReference type="ARBA" id="ARBA00009604"/>
    </source>
</evidence>
<dbReference type="InterPro" id="IPR047500">
    <property type="entry name" value="DD_ENO4"/>
</dbReference>
<dbReference type="PANTHER" id="PTHR11902:SF30">
    <property type="entry name" value="ENOLASE 4"/>
    <property type="match status" value="1"/>
</dbReference>
<dbReference type="Pfam" id="PF00113">
    <property type="entry name" value="Enolase_C"/>
    <property type="match status" value="1"/>
</dbReference>
<gene>
    <name evidence="12" type="primary">Eno4</name>
</gene>
<evidence type="ECO:0000256" key="7">
    <source>
        <dbReference type="ARBA" id="ARBA00034855"/>
    </source>
</evidence>
<dbReference type="RGD" id="1308333">
    <property type="gene designation" value="Eno4"/>
</dbReference>
<evidence type="ECO:0000313" key="12">
    <source>
        <dbReference type="Ensembl" id="ENSRNOP00000100891.1"/>
    </source>
</evidence>
<dbReference type="GeneTree" id="ENSGT00950000182805"/>
<keyword evidence="13" id="KW-1185">Reference proteome</keyword>
<evidence type="ECO:0000259" key="10">
    <source>
        <dbReference type="SMART" id="SM01192"/>
    </source>
</evidence>
<comment type="pathway">
    <text evidence="1">Carbohydrate degradation; glycolysis; pyruvate from D-glyceraldehyde 3-phosphate: step 4/5.</text>
</comment>
<protein>
    <recommendedName>
        <fullName evidence="7">Enolase 4</fullName>
        <ecNumber evidence="3">4.2.1.11</ecNumber>
    </recommendedName>
    <alternativeName>
        <fullName evidence="6">2-phospho-D-glycerate hydro-lyase</fullName>
    </alternativeName>
</protein>
<dbReference type="SMART" id="SM01192">
    <property type="entry name" value="Enolase_C"/>
    <property type="match status" value="1"/>
</dbReference>
<feature type="region of interest" description="Disordered" evidence="9">
    <location>
        <begin position="174"/>
        <end position="211"/>
    </location>
</feature>
<dbReference type="InterPro" id="IPR020811">
    <property type="entry name" value="Enolase_N"/>
</dbReference>
<dbReference type="RefSeq" id="XP_017444353.1">
    <property type="nucleotide sequence ID" value="XM_017588864.3"/>
</dbReference>
<dbReference type="SUPFAM" id="SSF51604">
    <property type="entry name" value="Enolase C-terminal domain-like"/>
    <property type="match status" value="1"/>
</dbReference>
<dbReference type="InterPro" id="IPR000941">
    <property type="entry name" value="Enolase"/>
</dbReference>
<dbReference type="InterPro" id="IPR029017">
    <property type="entry name" value="Enolase-like_N"/>
</dbReference>
<feature type="compositionally biased region" description="Basic and acidic residues" evidence="9">
    <location>
        <begin position="174"/>
        <end position="183"/>
    </location>
</feature>
<reference evidence="12" key="1">
    <citation type="submission" date="2024-01" db="EMBL/GenBank/DDBJ databases">
        <title>GRCr8: a new rat reference genome assembly contstructed from accurate long reads and long range scaffolding.</title>
        <authorList>
            <person name="Doris P.A."/>
            <person name="Kalbfleisch T."/>
            <person name="Li K."/>
            <person name="Howe K."/>
            <person name="Wood J."/>
        </authorList>
    </citation>
    <scope>NUCLEOTIDE SEQUENCE [LARGE SCALE GENOMIC DNA]</scope>
    <source>
        <strain evidence="12">Brown Norway</strain>
    </source>
</reference>
<evidence type="ECO:0000256" key="8">
    <source>
        <dbReference type="ARBA" id="ARBA00048333"/>
    </source>
</evidence>
<dbReference type="InterPro" id="IPR036849">
    <property type="entry name" value="Enolase-like_C_sf"/>
</dbReference>
<evidence type="ECO:0000256" key="3">
    <source>
        <dbReference type="ARBA" id="ARBA00012058"/>
    </source>
</evidence>
<dbReference type="GeneID" id="292138"/>
<feature type="domain" description="Enolase C-terminal TIM barrel" evidence="10">
    <location>
        <begin position="271"/>
        <end position="534"/>
    </location>
</feature>
<dbReference type="Ensembl" id="ENSRNOT00000158703.1">
    <property type="protein sequence ID" value="ENSRNOP00000100891.1"/>
    <property type="gene ID" value="ENSRNOG00000018310.8"/>
</dbReference>
<dbReference type="CDD" id="cd22974">
    <property type="entry name" value="DD_ENO4"/>
    <property type="match status" value="1"/>
</dbReference>
<organism evidence="12 13">
    <name type="scientific">Rattus norvegicus</name>
    <name type="common">Rat</name>
    <dbReference type="NCBI Taxonomy" id="10116"/>
    <lineage>
        <taxon>Eukaryota</taxon>
        <taxon>Metazoa</taxon>
        <taxon>Chordata</taxon>
        <taxon>Craniata</taxon>
        <taxon>Vertebrata</taxon>
        <taxon>Euteleostomi</taxon>
        <taxon>Mammalia</taxon>
        <taxon>Eutheria</taxon>
        <taxon>Euarchontoglires</taxon>
        <taxon>Glires</taxon>
        <taxon>Rodentia</taxon>
        <taxon>Myomorpha</taxon>
        <taxon>Muroidea</taxon>
        <taxon>Muridae</taxon>
        <taxon>Murinae</taxon>
        <taxon>Rattus</taxon>
    </lineage>
</organism>
<name>A0ABK0KZW7_RAT</name>
<comment type="catalytic activity">
    <reaction evidence="8">
        <text>(2R)-2-phosphoglycerate = phosphoenolpyruvate + H2O</text>
        <dbReference type="Rhea" id="RHEA:10164"/>
        <dbReference type="ChEBI" id="CHEBI:15377"/>
        <dbReference type="ChEBI" id="CHEBI:58289"/>
        <dbReference type="ChEBI" id="CHEBI:58702"/>
        <dbReference type="EC" id="4.2.1.11"/>
    </reaction>
</comment>
<dbReference type="Gene3D" id="3.20.20.120">
    <property type="entry name" value="Enolase-like C-terminal domain"/>
    <property type="match status" value="2"/>
</dbReference>
<evidence type="ECO:0000313" key="13">
    <source>
        <dbReference type="Proteomes" id="UP000002494"/>
    </source>
</evidence>
<dbReference type="InterPro" id="IPR020810">
    <property type="entry name" value="Enolase_C"/>
</dbReference>
<evidence type="ECO:0000256" key="4">
    <source>
        <dbReference type="ARBA" id="ARBA00023152"/>
    </source>
</evidence>
<reference evidence="12" key="2">
    <citation type="submission" date="2025-08" db="UniProtKB">
        <authorList>
            <consortium name="Ensembl"/>
        </authorList>
    </citation>
    <scope>IDENTIFICATION</scope>
    <source>
        <strain evidence="12">Brown Norway</strain>
    </source>
</reference>
<dbReference type="SUPFAM" id="SSF54826">
    <property type="entry name" value="Enolase N-terminal domain-like"/>
    <property type="match status" value="1"/>
</dbReference>
<keyword evidence="4" id="KW-0324">Glycolysis</keyword>
<feature type="domain" description="Enolase N-terminal" evidence="11">
    <location>
        <begin position="68"/>
        <end position="259"/>
    </location>
</feature>